<dbReference type="RefSeq" id="WP_057872828.1">
    <property type="nucleotide sequence ID" value="NZ_AYYI01000001.1"/>
</dbReference>
<reference evidence="2 3" key="1">
    <citation type="journal article" date="2015" name="Genome Announc.">
        <title>Expanding the biotechnology potential of lactobacilli through comparative genomics of 213 strains and associated genera.</title>
        <authorList>
            <person name="Sun Z."/>
            <person name="Harris H.M."/>
            <person name="McCann A."/>
            <person name="Guo C."/>
            <person name="Argimon S."/>
            <person name="Zhang W."/>
            <person name="Yang X."/>
            <person name="Jeffery I.B."/>
            <person name="Cooney J.C."/>
            <person name="Kagawa T.F."/>
            <person name="Liu W."/>
            <person name="Song Y."/>
            <person name="Salvetti E."/>
            <person name="Wrobel A."/>
            <person name="Rasinkangas P."/>
            <person name="Parkhill J."/>
            <person name="Rea M.C."/>
            <person name="O'Sullivan O."/>
            <person name="Ritari J."/>
            <person name="Douillard F.P."/>
            <person name="Paul Ross R."/>
            <person name="Yang R."/>
            <person name="Briner A.E."/>
            <person name="Felis G.E."/>
            <person name="de Vos W.M."/>
            <person name="Barrangou R."/>
            <person name="Klaenhammer T.R."/>
            <person name="Caufield P.W."/>
            <person name="Cui Y."/>
            <person name="Zhang H."/>
            <person name="O'Toole P.W."/>
        </authorList>
    </citation>
    <scope>NUCLEOTIDE SEQUENCE [LARGE SCALE GENOMIC DNA]</scope>
    <source>
        <strain evidence="2 3">DSM 20253</strain>
    </source>
</reference>
<accession>A0A0R2D8A1</accession>
<dbReference type="Pfam" id="PF00535">
    <property type="entry name" value="Glycos_transf_2"/>
    <property type="match status" value="1"/>
</dbReference>
<comment type="caution">
    <text evidence="2">The sequence shown here is derived from an EMBL/GenBank/DDBJ whole genome shotgun (WGS) entry which is preliminary data.</text>
</comment>
<feature type="domain" description="Glycosyltransferase 2-like" evidence="1">
    <location>
        <begin position="3"/>
        <end position="131"/>
    </location>
</feature>
<dbReference type="OrthoDB" id="9815829at2"/>
<evidence type="ECO:0000259" key="1">
    <source>
        <dbReference type="Pfam" id="PF00535"/>
    </source>
</evidence>
<dbReference type="InterPro" id="IPR001173">
    <property type="entry name" value="Glyco_trans_2-like"/>
</dbReference>
<dbReference type="PATRIC" id="fig|1423796.3.peg.11"/>
<dbReference type="AlphaFoldDB" id="A0A0R2D8A1"/>
<keyword evidence="2" id="KW-0808">Transferase</keyword>
<dbReference type="InterPro" id="IPR029044">
    <property type="entry name" value="Nucleotide-diphossugar_trans"/>
</dbReference>
<protein>
    <submittedName>
        <fullName evidence="2">Glycosyltransferase</fullName>
    </submittedName>
</protein>
<evidence type="ECO:0000313" key="2">
    <source>
        <dbReference type="EMBL" id="KRN00184.1"/>
    </source>
</evidence>
<dbReference type="PANTHER" id="PTHR22916:SF69">
    <property type="entry name" value="BIFUNCTIONAL GLYCOSYLTRANSFERASE PGTA"/>
    <property type="match status" value="1"/>
</dbReference>
<gene>
    <name evidence="2" type="ORF">FC24_GL000011</name>
</gene>
<dbReference type="SUPFAM" id="SSF53448">
    <property type="entry name" value="Nucleotide-diphospho-sugar transferases"/>
    <property type="match status" value="1"/>
</dbReference>
<dbReference type="PANTHER" id="PTHR22916">
    <property type="entry name" value="GLYCOSYLTRANSFERASE"/>
    <property type="match status" value="1"/>
</dbReference>
<sequence>MVSVIMSIYNEKIEWIQESIESILQQTFTNFELVIIVDNPKNADIKKFLSNYADNSKVRIFYNSVNRGLVFSLNRAISLSQGSYIARMDADDVSSADRLQTEYDYLTAHGLDFIFTNVNQMSEDGEILSYKHGKNLDQDETKAILKFGNVSKHPTWFLKRCVYEQLGGYRDVAHCEDFDFILRALAMNFKLSLLGKSVLNYRFRQTSISRSNALEQFLKSRYISKLYLKNQLIDVKPEKINLKYSKLTSNDKRKFAVGLVFFQKFVLKAKNKNFLKSIKYLVKALISSRYSIVKIVQTFYFKFRAYFLLKNTKGEKY</sequence>
<organism evidence="2 3">
    <name type="scientific">Loigolactobacillus rennini DSM 20253</name>
    <dbReference type="NCBI Taxonomy" id="1423796"/>
    <lineage>
        <taxon>Bacteria</taxon>
        <taxon>Bacillati</taxon>
        <taxon>Bacillota</taxon>
        <taxon>Bacilli</taxon>
        <taxon>Lactobacillales</taxon>
        <taxon>Lactobacillaceae</taxon>
        <taxon>Loigolactobacillus</taxon>
    </lineage>
</organism>
<evidence type="ECO:0000313" key="3">
    <source>
        <dbReference type="Proteomes" id="UP000051638"/>
    </source>
</evidence>
<keyword evidence="3" id="KW-1185">Reference proteome</keyword>
<dbReference type="GO" id="GO:0008417">
    <property type="term" value="F:fucosyltransferase activity"/>
    <property type="evidence" value="ECO:0007669"/>
    <property type="project" value="TreeGrafter"/>
</dbReference>
<proteinExistence type="predicted"/>
<dbReference type="Proteomes" id="UP000051638">
    <property type="component" value="Unassembled WGS sequence"/>
</dbReference>
<dbReference type="STRING" id="1423796.FC24_GL000011"/>
<dbReference type="Gene3D" id="3.90.550.10">
    <property type="entry name" value="Spore Coat Polysaccharide Biosynthesis Protein SpsA, Chain A"/>
    <property type="match status" value="1"/>
</dbReference>
<name>A0A0R2D8A1_9LACO</name>
<dbReference type="EMBL" id="AYYI01000001">
    <property type="protein sequence ID" value="KRN00184.1"/>
    <property type="molecule type" value="Genomic_DNA"/>
</dbReference>